<feature type="transmembrane region" description="Helical" evidence="7">
    <location>
        <begin position="295"/>
        <end position="318"/>
    </location>
</feature>
<evidence type="ECO:0000256" key="1">
    <source>
        <dbReference type="ARBA" id="ARBA00004651"/>
    </source>
</evidence>
<keyword evidence="3" id="KW-1003">Cell membrane</keyword>
<gene>
    <name evidence="9" type="ORF">JK636_02490</name>
</gene>
<comment type="similarity">
    <text evidence="7">Belongs to the binding-protein-dependent transport system permease family.</text>
</comment>
<name>A0ABS1T5K4_9CLOT</name>
<dbReference type="PANTHER" id="PTHR30193">
    <property type="entry name" value="ABC TRANSPORTER PERMEASE PROTEIN"/>
    <property type="match status" value="1"/>
</dbReference>
<dbReference type="RefSeq" id="WP_202747249.1">
    <property type="nucleotide sequence ID" value="NZ_JAESWC010000001.1"/>
</dbReference>
<feature type="transmembrane region" description="Helical" evidence="7">
    <location>
        <begin position="195"/>
        <end position="214"/>
    </location>
</feature>
<organism evidence="9 10">
    <name type="scientific">Clostridium rhizosphaerae</name>
    <dbReference type="NCBI Taxonomy" id="2803861"/>
    <lineage>
        <taxon>Bacteria</taxon>
        <taxon>Bacillati</taxon>
        <taxon>Bacillota</taxon>
        <taxon>Clostridia</taxon>
        <taxon>Eubacteriales</taxon>
        <taxon>Clostridiaceae</taxon>
        <taxon>Clostridium</taxon>
    </lineage>
</organism>
<keyword evidence="2 7" id="KW-0813">Transport</keyword>
<protein>
    <submittedName>
        <fullName evidence="9">Sugar ABC transporter permease</fullName>
    </submittedName>
</protein>
<keyword evidence="4 7" id="KW-0812">Transmembrane</keyword>
<dbReference type="SUPFAM" id="SSF161098">
    <property type="entry name" value="MetI-like"/>
    <property type="match status" value="1"/>
</dbReference>
<accession>A0ABS1T5K4</accession>
<dbReference type="Gene3D" id="1.10.3720.10">
    <property type="entry name" value="MetI-like"/>
    <property type="match status" value="1"/>
</dbReference>
<feature type="transmembrane region" description="Helical" evidence="7">
    <location>
        <begin position="98"/>
        <end position="119"/>
    </location>
</feature>
<reference evidence="9 10" key="1">
    <citation type="submission" date="2021-01" db="EMBL/GenBank/DDBJ databases">
        <title>Genome public.</title>
        <authorList>
            <person name="Liu C."/>
            <person name="Sun Q."/>
        </authorList>
    </citation>
    <scope>NUCLEOTIDE SEQUENCE [LARGE SCALE GENOMIC DNA]</scope>
    <source>
        <strain evidence="9 10">YIM B02515</strain>
    </source>
</reference>
<comment type="caution">
    <text evidence="9">The sequence shown here is derived from an EMBL/GenBank/DDBJ whole genome shotgun (WGS) entry which is preliminary data.</text>
</comment>
<evidence type="ECO:0000256" key="3">
    <source>
        <dbReference type="ARBA" id="ARBA00022475"/>
    </source>
</evidence>
<dbReference type="CDD" id="cd06261">
    <property type="entry name" value="TM_PBP2"/>
    <property type="match status" value="1"/>
</dbReference>
<evidence type="ECO:0000259" key="8">
    <source>
        <dbReference type="PROSITE" id="PS50928"/>
    </source>
</evidence>
<evidence type="ECO:0000256" key="2">
    <source>
        <dbReference type="ARBA" id="ARBA00022448"/>
    </source>
</evidence>
<evidence type="ECO:0000256" key="4">
    <source>
        <dbReference type="ARBA" id="ARBA00022692"/>
    </source>
</evidence>
<keyword evidence="5 7" id="KW-1133">Transmembrane helix</keyword>
<proteinExistence type="inferred from homology"/>
<feature type="transmembrane region" description="Helical" evidence="7">
    <location>
        <begin position="35"/>
        <end position="61"/>
    </location>
</feature>
<evidence type="ECO:0000313" key="9">
    <source>
        <dbReference type="EMBL" id="MBL4934621.1"/>
    </source>
</evidence>
<evidence type="ECO:0000256" key="6">
    <source>
        <dbReference type="ARBA" id="ARBA00023136"/>
    </source>
</evidence>
<dbReference type="PROSITE" id="PS50928">
    <property type="entry name" value="ABC_TM1"/>
    <property type="match status" value="1"/>
</dbReference>
<keyword evidence="10" id="KW-1185">Reference proteome</keyword>
<comment type="subcellular location">
    <subcellularLocation>
        <location evidence="1 7">Cell membrane</location>
        <topology evidence="1 7">Multi-pass membrane protein</topology>
    </subcellularLocation>
</comment>
<feature type="transmembrane region" description="Helical" evidence="7">
    <location>
        <begin position="131"/>
        <end position="151"/>
    </location>
</feature>
<dbReference type="InterPro" id="IPR000515">
    <property type="entry name" value="MetI-like"/>
</dbReference>
<dbReference type="Pfam" id="PF00528">
    <property type="entry name" value="BPD_transp_1"/>
    <property type="match status" value="1"/>
</dbReference>
<dbReference type="InterPro" id="IPR051393">
    <property type="entry name" value="ABC_transporter_permease"/>
</dbReference>
<feature type="transmembrane region" description="Helical" evidence="7">
    <location>
        <begin position="235"/>
        <end position="256"/>
    </location>
</feature>
<feature type="domain" description="ABC transmembrane type-1" evidence="8">
    <location>
        <begin position="94"/>
        <end position="314"/>
    </location>
</feature>
<dbReference type="PANTHER" id="PTHR30193:SF44">
    <property type="entry name" value="LACTOSE TRANSPORT SYSTEM PERMEASE PROTEIN LACF"/>
    <property type="match status" value="1"/>
</dbReference>
<evidence type="ECO:0000256" key="5">
    <source>
        <dbReference type="ARBA" id="ARBA00022989"/>
    </source>
</evidence>
<dbReference type="EMBL" id="JAESWC010000001">
    <property type="protein sequence ID" value="MBL4934621.1"/>
    <property type="molecule type" value="Genomic_DNA"/>
</dbReference>
<keyword evidence="6 7" id="KW-0472">Membrane</keyword>
<sequence>MNSLAKVNVPKNKRKFSHHLLPHGLFKELSKNKAFYLMMLPGLLFILVMYYLPMLGVVIAFKDYNPRDGIFGSKWVGFKNFEFFFKSQSVATVTFNTLFYNIIFIVVGLGLAVLVAIMLNEIRNKFFSSLYKSIILFPYLISWVVAGYLLFSFLSVDRGLINHVLQFFGLQPIQWYMEPSYWRFIIPLSYMWKNVGYLSVIFFAAITGISSDYYEAAEMDGATGLQKTFKITIPLIAPIVITMFLLQAGKIFYGGVGDWGLFYNLPKDSGTLYSTTDVIDTYIFRSLRQLNDAGMTAAIGLYQSIVGFVLVVLTNWLAKKYDPDSALY</sequence>
<dbReference type="Proteomes" id="UP000632377">
    <property type="component" value="Unassembled WGS sequence"/>
</dbReference>
<dbReference type="InterPro" id="IPR035906">
    <property type="entry name" value="MetI-like_sf"/>
</dbReference>
<evidence type="ECO:0000313" key="10">
    <source>
        <dbReference type="Proteomes" id="UP000632377"/>
    </source>
</evidence>
<evidence type="ECO:0000256" key="7">
    <source>
        <dbReference type="RuleBase" id="RU363032"/>
    </source>
</evidence>